<dbReference type="AlphaFoldDB" id="A0A5B7G919"/>
<accession>A0A5B7G919</accession>
<dbReference type="EMBL" id="VSRR010013108">
    <property type="protein sequence ID" value="MPC55362.1"/>
    <property type="molecule type" value="Genomic_DNA"/>
</dbReference>
<evidence type="ECO:0000313" key="2">
    <source>
        <dbReference type="Proteomes" id="UP000324222"/>
    </source>
</evidence>
<organism evidence="1 2">
    <name type="scientific">Portunus trituberculatus</name>
    <name type="common">Swimming crab</name>
    <name type="synonym">Neptunus trituberculatus</name>
    <dbReference type="NCBI Taxonomy" id="210409"/>
    <lineage>
        <taxon>Eukaryota</taxon>
        <taxon>Metazoa</taxon>
        <taxon>Ecdysozoa</taxon>
        <taxon>Arthropoda</taxon>
        <taxon>Crustacea</taxon>
        <taxon>Multicrustacea</taxon>
        <taxon>Malacostraca</taxon>
        <taxon>Eumalacostraca</taxon>
        <taxon>Eucarida</taxon>
        <taxon>Decapoda</taxon>
        <taxon>Pleocyemata</taxon>
        <taxon>Brachyura</taxon>
        <taxon>Eubrachyura</taxon>
        <taxon>Portunoidea</taxon>
        <taxon>Portunidae</taxon>
        <taxon>Portuninae</taxon>
        <taxon>Portunus</taxon>
    </lineage>
</organism>
<reference evidence="1 2" key="1">
    <citation type="submission" date="2019-05" db="EMBL/GenBank/DDBJ databases">
        <title>Another draft genome of Portunus trituberculatus and its Hox gene families provides insights of decapod evolution.</title>
        <authorList>
            <person name="Jeong J.-H."/>
            <person name="Song I."/>
            <person name="Kim S."/>
            <person name="Choi T."/>
            <person name="Kim D."/>
            <person name="Ryu S."/>
            <person name="Kim W."/>
        </authorList>
    </citation>
    <scope>NUCLEOTIDE SEQUENCE [LARGE SCALE GENOMIC DNA]</scope>
    <source>
        <tissue evidence="1">Muscle</tissue>
    </source>
</reference>
<gene>
    <name evidence="1" type="ORF">E2C01_049295</name>
</gene>
<evidence type="ECO:0000313" key="1">
    <source>
        <dbReference type="EMBL" id="MPC55362.1"/>
    </source>
</evidence>
<protein>
    <submittedName>
        <fullName evidence="1">Uncharacterized protein</fullName>
    </submittedName>
</protein>
<sequence>MIASNEQHNLPDSFMNMKINVKILQTPTPLETSAIWSKNIFNNFASSSFHPLFNPDDTTAIISIYKDEVFSQTFTNNSTLDDSECVSPSDYFMPSIKILRNDVFHALAGLNPRKA</sequence>
<keyword evidence="2" id="KW-1185">Reference proteome</keyword>
<dbReference type="Proteomes" id="UP000324222">
    <property type="component" value="Unassembled WGS sequence"/>
</dbReference>
<comment type="caution">
    <text evidence="1">The sequence shown here is derived from an EMBL/GenBank/DDBJ whole genome shotgun (WGS) entry which is preliminary data.</text>
</comment>
<proteinExistence type="predicted"/>
<name>A0A5B7G919_PORTR</name>